<dbReference type="Pfam" id="PF13585">
    <property type="entry name" value="CHU_C"/>
    <property type="match status" value="1"/>
</dbReference>
<dbReference type="RefSeq" id="WP_224479491.1">
    <property type="nucleotide sequence ID" value="NZ_JAIUJS010000047.1"/>
</dbReference>
<evidence type="ECO:0000313" key="1">
    <source>
        <dbReference type="EMBL" id="MCA0154556.1"/>
    </source>
</evidence>
<reference evidence="2" key="1">
    <citation type="submission" date="2023-07" db="EMBL/GenBank/DDBJ databases">
        <authorList>
            <person name="Yue Y."/>
        </authorList>
    </citation>
    <scope>NUCLEOTIDE SEQUENCE [LARGE SCALE GENOMIC DNA]</scope>
    <source>
        <strain evidence="2">2Y89</strain>
    </source>
</reference>
<dbReference type="Proteomes" id="UP001198402">
    <property type="component" value="Unassembled WGS sequence"/>
</dbReference>
<accession>A0ABS7Y3Q1</accession>
<dbReference type="InterPro" id="IPR026341">
    <property type="entry name" value="T9SS_type_B"/>
</dbReference>
<keyword evidence="2" id="KW-1185">Reference proteome</keyword>
<proteinExistence type="predicted"/>
<sequence>GPGEYEYSLDGGPWQDGGTFDNVSPGQHEVTARDKNGCGTAVQPVFVVDYPLYFTPNGDGNHDTWNIAGIGGTAKIYIFDRYGKLLKQISPTGSGWDGTYNGNSMPSSDYWFTVEYDEPITNQRKELKAHFTLKR</sequence>
<name>A0ABS7Y3Q1_9FLAO</name>
<gene>
    <name evidence="1" type="ORF">LBV24_15120</name>
</gene>
<dbReference type="NCBIfam" id="TIGR04131">
    <property type="entry name" value="Bac_Flav_CTERM"/>
    <property type="match status" value="1"/>
</dbReference>
<organism evidence="1 2">
    <name type="scientific">Winogradskyella vincentii</name>
    <dbReference type="NCBI Taxonomy" id="2877122"/>
    <lineage>
        <taxon>Bacteria</taxon>
        <taxon>Pseudomonadati</taxon>
        <taxon>Bacteroidota</taxon>
        <taxon>Flavobacteriia</taxon>
        <taxon>Flavobacteriales</taxon>
        <taxon>Flavobacteriaceae</taxon>
        <taxon>Winogradskyella</taxon>
    </lineage>
</organism>
<comment type="caution">
    <text evidence="1">The sequence shown here is derived from an EMBL/GenBank/DDBJ whole genome shotgun (WGS) entry which is preliminary data.</text>
</comment>
<protein>
    <submittedName>
        <fullName evidence="1">T9SS type B sorting domain-containing protein</fullName>
    </submittedName>
</protein>
<feature type="non-terminal residue" evidence="1">
    <location>
        <position position="1"/>
    </location>
</feature>
<evidence type="ECO:0000313" key="2">
    <source>
        <dbReference type="Proteomes" id="UP001198402"/>
    </source>
</evidence>
<dbReference type="EMBL" id="JAIUJS010000047">
    <property type="protein sequence ID" value="MCA0154556.1"/>
    <property type="molecule type" value="Genomic_DNA"/>
</dbReference>